<dbReference type="EMBL" id="KQ087188">
    <property type="protein sequence ID" value="KLT44211.1"/>
    <property type="molecule type" value="Genomic_DNA"/>
</dbReference>
<feature type="region of interest" description="Disordered" evidence="1">
    <location>
        <begin position="1"/>
        <end position="23"/>
    </location>
</feature>
<dbReference type="RefSeq" id="XP_018280702.1">
    <property type="nucleotide sequence ID" value="XM_018425225.1"/>
</dbReference>
<proteinExistence type="predicted"/>
<evidence type="ECO:0000313" key="2">
    <source>
        <dbReference type="EMBL" id="KLT44211.1"/>
    </source>
</evidence>
<evidence type="ECO:0000256" key="1">
    <source>
        <dbReference type="SAM" id="MobiDB-lite"/>
    </source>
</evidence>
<feature type="region of interest" description="Disordered" evidence="1">
    <location>
        <begin position="284"/>
        <end position="303"/>
    </location>
</feature>
<gene>
    <name evidence="2" type="ORF">CC85DRAFT_300645</name>
</gene>
<keyword evidence="3" id="KW-1185">Reference proteome</keyword>
<dbReference type="OrthoDB" id="10504961at2759"/>
<accession>A0A0J0XT09</accession>
<dbReference type="Proteomes" id="UP000053611">
    <property type="component" value="Unassembled WGS sequence"/>
</dbReference>
<feature type="compositionally biased region" description="Polar residues" evidence="1">
    <location>
        <begin position="292"/>
        <end position="303"/>
    </location>
</feature>
<evidence type="ECO:0000313" key="3">
    <source>
        <dbReference type="Proteomes" id="UP000053611"/>
    </source>
</evidence>
<dbReference type="AlphaFoldDB" id="A0A0J0XT09"/>
<feature type="region of interest" description="Disordered" evidence="1">
    <location>
        <begin position="249"/>
        <end position="277"/>
    </location>
</feature>
<sequence length="303" mass="33498">MRTPVVHADHGSRSDSGIDEDDERLTFPRDDWPRFTYYIPRVLGNRIFDDDILFAAQQASRKVAQSIGAGQLDGLVDELDLNMAVLDVVIQINDEFRDECRASHCRVTNTVEEWRQLLRDVAKVVVETARQTLGHALGASASASAIATLDHWHNAAEAREALIVTCMEQLWSPRDTLEKVSCPAPRSAVLPFIERYGPGELEKAHLWYSCDYDPVTHTLTNYTVTWDGIRSPATPEPMVPCLEAMPDLSSSVESFPSSGFPSPQNSNDNVDDDHSEQSVVVNHKIEDGQIGSALNSSAGSITH</sequence>
<organism evidence="2 3">
    <name type="scientific">Cutaneotrichosporon oleaginosum</name>
    <dbReference type="NCBI Taxonomy" id="879819"/>
    <lineage>
        <taxon>Eukaryota</taxon>
        <taxon>Fungi</taxon>
        <taxon>Dikarya</taxon>
        <taxon>Basidiomycota</taxon>
        <taxon>Agaricomycotina</taxon>
        <taxon>Tremellomycetes</taxon>
        <taxon>Trichosporonales</taxon>
        <taxon>Trichosporonaceae</taxon>
        <taxon>Cutaneotrichosporon</taxon>
    </lineage>
</organism>
<reference evidence="2 3" key="1">
    <citation type="submission" date="2015-03" db="EMBL/GenBank/DDBJ databases">
        <title>Genomics and transcriptomics of the oil-accumulating basidiomycete yeast T. oleaginosus allow insights into substrate utilization and the diverse evolutionary trajectories of mating systems in fungi.</title>
        <authorList>
            <consortium name="DOE Joint Genome Institute"/>
            <person name="Kourist R."/>
            <person name="Kracht O."/>
            <person name="Bracharz F."/>
            <person name="Lipzen A."/>
            <person name="Nolan M."/>
            <person name="Ohm R."/>
            <person name="Grigoriev I."/>
            <person name="Sun S."/>
            <person name="Heitman J."/>
            <person name="Bruck T."/>
            <person name="Nowrousian M."/>
        </authorList>
    </citation>
    <scope>NUCLEOTIDE SEQUENCE [LARGE SCALE GENOMIC DNA]</scope>
    <source>
        <strain evidence="2 3">IBC0246</strain>
    </source>
</reference>
<feature type="compositionally biased region" description="Low complexity" evidence="1">
    <location>
        <begin position="249"/>
        <end position="266"/>
    </location>
</feature>
<name>A0A0J0XT09_9TREE</name>
<protein>
    <submittedName>
        <fullName evidence="2">Uncharacterized protein</fullName>
    </submittedName>
</protein>
<dbReference type="GeneID" id="28985828"/>